<evidence type="ECO:0000313" key="1">
    <source>
        <dbReference type="EMBL" id="VEI02075.1"/>
    </source>
</evidence>
<dbReference type="InterPro" id="IPR052045">
    <property type="entry name" value="Sulfur_Carrier/Prot_Modifier"/>
</dbReference>
<dbReference type="InterPro" id="IPR012675">
    <property type="entry name" value="Beta-grasp_dom_sf"/>
</dbReference>
<dbReference type="Gene3D" id="3.10.20.30">
    <property type="match status" value="1"/>
</dbReference>
<protein>
    <submittedName>
        <fullName evidence="1">9.5 kDa culture filtrate antigen cfp10A</fullName>
    </submittedName>
</protein>
<name>A0A3S4UVX8_9ACTN</name>
<dbReference type="EMBL" id="LR134473">
    <property type="protein sequence ID" value="VEI02075.1"/>
    <property type="molecule type" value="Genomic_DNA"/>
</dbReference>
<proteinExistence type="predicted"/>
<sequence>MAIVSIPSVLKSYTDRQRQVVLPGTTVAEVVKELTSAYPDLAPHILDEDGTLRDYVNVFVNDSDIRQLDGELTAVEEDSTVRLLPAIAGGAPDSGEGSRR</sequence>
<dbReference type="InterPro" id="IPR054834">
    <property type="entry name" value="SAMP1_3"/>
</dbReference>
<dbReference type="GeneID" id="82885653"/>
<evidence type="ECO:0000313" key="2">
    <source>
        <dbReference type="Proteomes" id="UP000277858"/>
    </source>
</evidence>
<dbReference type="AlphaFoldDB" id="A0A3S4UVX8"/>
<dbReference type="InterPro" id="IPR003749">
    <property type="entry name" value="ThiS/MoaD-like"/>
</dbReference>
<reference evidence="1 2" key="1">
    <citation type="submission" date="2018-12" db="EMBL/GenBank/DDBJ databases">
        <authorList>
            <consortium name="Pathogen Informatics"/>
        </authorList>
    </citation>
    <scope>NUCLEOTIDE SEQUENCE [LARGE SCALE GENOMIC DNA]</scope>
    <source>
        <strain evidence="1 2">NCTC13652</strain>
    </source>
</reference>
<organism evidence="1 2">
    <name type="scientific">Acidipropionibacterium jensenii</name>
    <dbReference type="NCBI Taxonomy" id="1749"/>
    <lineage>
        <taxon>Bacteria</taxon>
        <taxon>Bacillati</taxon>
        <taxon>Actinomycetota</taxon>
        <taxon>Actinomycetes</taxon>
        <taxon>Propionibacteriales</taxon>
        <taxon>Propionibacteriaceae</taxon>
        <taxon>Acidipropionibacterium</taxon>
    </lineage>
</organism>
<accession>A0A3S4UVX8</accession>
<dbReference type="STRING" id="1122997.GCA_000425285_00707"/>
<dbReference type="PANTHER" id="PTHR38031:SF1">
    <property type="entry name" value="SULFUR CARRIER PROTEIN CYSO"/>
    <property type="match status" value="1"/>
</dbReference>
<dbReference type="RefSeq" id="WP_028702478.1">
    <property type="nucleotide sequence ID" value="NZ_CP040635.1"/>
</dbReference>
<dbReference type="OrthoDB" id="9156098at2"/>
<dbReference type="PANTHER" id="PTHR38031">
    <property type="entry name" value="SULFUR CARRIER PROTEIN SLR0821-RELATED"/>
    <property type="match status" value="1"/>
</dbReference>
<keyword evidence="2" id="KW-1185">Reference proteome</keyword>
<dbReference type="Proteomes" id="UP000277858">
    <property type="component" value="Chromosome"/>
</dbReference>
<gene>
    <name evidence="1" type="primary">cysO</name>
    <name evidence="1" type="ORF">NCTC13652_00240</name>
</gene>
<dbReference type="SUPFAM" id="SSF54285">
    <property type="entry name" value="MoaD/ThiS"/>
    <property type="match status" value="1"/>
</dbReference>
<dbReference type="InterPro" id="IPR016155">
    <property type="entry name" value="Mopterin_synth/thiamin_S_b"/>
</dbReference>
<dbReference type="Pfam" id="PF02597">
    <property type="entry name" value="ThiS"/>
    <property type="match status" value="1"/>
</dbReference>
<dbReference type="NCBIfam" id="NF041918">
    <property type="entry name" value="SAMP1"/>
    <property type="match status" value="1"/>
</dbReference>